<dbReference type="GO" id="GO:0016491">
    <property type="term" value="F:oxidoreductase activity"/>
    <property type="evidence" value="ECO:0007669"/>
    <property type="project" value="InterPro"/>
</dbReference>
<dbReference type="AlphaFoldDB" id="F6FRA3"/>
<reference evidence="2 3" key="1">
    <citation type="submission" date="2011-05" db="EMBL/GenBank/DDBJ databases">
        <title>Complete sequence of Isoptericola variabilis 225.</title>
        <authorList>
            <consortium name="US DOE Joint Genome Institute"/>
            <person name="Lucas S."/>
            <person name="Han J."/>
            <person name="Lapidus A."/>
            <person name="Cheng J.-F."/>
            <person name="Goodwin L."/>
            <person name="Pitluck S."/>
            <person name="Peters L."/>
            <person name="Mikhailova N."/>
            <person name="Zeytun A."/>
            <person name="Han C."/>
            <person name="Tapia R."/>
            <person name="Land M."/>
            <person name="Hauser L."/>
            <person name="Kyrpides N."/>
            <person name="Ivanova N."/>
            <person name="Pagani I."/>
            <person name="Siebers A."/>
            <person name="Allgaier M."/>
            <person name="Thelen M."/>
            <person name="Hugenholtz P."/>
            <person name="Gladden J."/>
            <person name="Woyke T."/>
        </authorList>
    </citation>
    <scope>NUCLEOTIDE SEQUENCE [LARGE SCALE GENOMIC DNA]</scope>
    <source>
        <strain evidence="3">225</strain>
    </source>
</reference>
<dbReference type="InterPro" id="IPR018713">
    <property type="entry name" value="MPAB/Lcp_cat_dom"/>
</dbReference>
<evidence type="ECO:0000313" key="2">
    <source>
        <dbReference type="EMBL" id="AEG42963.1"/>
    </source>
</evidence>
<sequence>MRRLALGAPRREPLLARRVGGPRRPAEVFGSLASGMVKPRGLDGPPVRIVDVPADDAIDAADDAVEALLEEGWDPGQIALLATGRRHPEQVNVVEHGGHAAYWDAFFAEEDVFYGHVLGFKGLERQVVVLAVNGVRDAGRAREMLYTGLSRARVLLVVVGDRSWIEQVGGEAVRKRLAKAEVWSPSAETVAARRPAAARHTDSMSAVVVGPVERLRVRLGDALFTKVAGPDGDVARDRIHLTPGPRWFPPGSPIRRVHGDAAMFVGGLRALLLQSLHPLAMAGVAGHSGYRSDPWGRLARTSTFLAFATFATIADAEEMIERVRSVHERVRGKTPDGRPYRASDPHLLSWVHVAEADSFLAAHQRYGERRLTPSEVDEYLRQSARIARALGADVVPETRAELTACLEEYRPELEPTPEALDAARFLLREPPLPAPARPPYGMLGAGAVALLPPWAREMLDVETRFSRTLGGPAGAFAVRAVRWGMGTSERRDRTR</sequence>
<organism evidence="3">
    <name type="scientific">Isoptericola variabilis (strain 225)</name>
    <dbReference type="NCBI Taxonomy" id="743718"/>
    <lineage>
        <taxon>Bacteria</taxon>
        <taxon>Bacillati</taxon>
        <taxon>Actinomycetota</taxon>
        <taxon>Actinomycetes</taxon>
        <taxon>Micrococcales</taxon>
        <taxon>Promicromonosporaceae</taxon>
        <taxon>Isoptericola</taxon>
    </lineage>
</organism>
<dbReference type="eggNOG" id="COG1112">
    <property type="taxonomic scope" value="Bacteria"/>
</dbReference>
<dbReference type="Pfam" id="PF09995">
    <property type="entry name" value="MPAB_Lcp_cat"/>
    <property type="match status" value="1"/>
</dbReference>
<keyword evidence="3" id="KW-1185">Reference proteome</keyword>
<dbReference type="EMBL" id="CP002810">
    <property type="protein sequence ID" value="AEG42963.1"/>
    <property type="molecule type" value="Genomic_DNA"/>
</dbReference>
<dbReference type="HOGENOM" id="CLU_550714_0_0_11"/>
<dbReference type="KEGG" id="iva:Isova_0152"/>
<protein>
    <recommendedName>
        <fullName evidence="1">ER-bound oxygenase mpaB/mpaB'/Rubber oxygenase catalytic domain-containing protein</fullName>
    </recommendedName>
</protein>
<evidence type="ECO:0000313" key="3">
    <source>
        <dbReference type="Proteomes" id="UP000009236"/>
    </source>
</evidence>
<evidence type="ECO:0000259" key="1">
    <source>
        <dbReference type="Pfam" id="PF09995"/>
    </source>
</evidence>
<dbReference type="STRING" id="743718.Isova_0152"/>
<dbReference type="RefSeq" id="WP_013837358.1">
    <property type="nucleotide sequence ID" value="NC_015588.1"/>
</dbReference>
<dbReference type="eggNOG" id="COG3662">
    <property type="taxonomic scope" value="Bacteria"/>
</dbReference>
<dbReference type="Gene3D" id="3.40.50.300">
    <property type="entry name" value="P-loop containing nucleotide triphosphate hydrolases"/>
    <property type="match status" value="1"/>
</dbReference>
<gene>
    <name evidence="2" type="ordered locus">Isova_0152</name>
</gene>
<accession>F6FRA3</accession>
<dbReference type="Proteomes" id="UP000009236">
    <property type="component" value="Chromosome"/>
</dbReference>
<dbReference type="InterPro" id="IPR027417">
    <property type="entry name" value="P-loop_NTPase"/>
</dbReference>
<name>F6FRA3_ISOV2</name>
<dbReference type="PANTHER" id="PTHR36151">
    <property type="entry name" value="BLR2777 PROTEIN"/>
    <property type="match status" value="1"/>
</dbReference>
<dbReference type="PANTHER" id="PTHR36151:SF3">
    <property type="entry name" value="ER-BOUND OXYGENASE MPAB_MPAB'_RUBBER OXYGENASE CATALYTIC DOMAIN-CONTAINING PROTEIN"/>
    <property type="match status" value="1"/>
</dbReference>
<feature type="domain" description="ER-bound oxygenase mpaB/mpaB'/Rubber oxygenase catalytic" evidence="1">
    <location>
        <begin position="255"/>
        <end position="481"/>
    </location>
</feature>
<proteinExistence type="predicted"/>